<comment type="similarity">
    <text evidence="5">Belongs to the zinc-containing alcohol dehydrogenase family.</text>
</comment>
<evidence type="ECO:0000313" key="9">
    <source>
        <dbReference type="Proteomes" id="UP000440096"/>
    </source>
</evidence>
<dbReference type="InterPro" id="IPR036291">
    <property type="entry name" value="NAD(P)-bd_dom_sf"/>
</dbReference>
<evidence type="ECO:0000256" key="1">
    <source>
        <dbReference type="ARBA" id="ARBA00001947"/>
    </source>
</evidence>
<dbReference type="InterPro" id="IPR013154">
    <property type="entry name" value="ADH-like_N"/>
</dbReference>
<dbReference type="RefSeq" id="WP_154757129.1">
    <property type="nucleotide sequence ID" value="NZ_WMBA01000016.1"/>
</dbReference>
<dbReference type="Gene3D" id="3.40.50.720">
    <property type="entry name" value="NAD(P)-binding Rossmann-like Domain"/>
    <property type="match status" value="1"/>
</dbReference>
<dbReference type="Pfam" id="PF08240">
    <property type="entry name" value="ADH_N"/>
    <property type="match status" value="1"/>
</dbReference>
<proteinExistence type="inferred from homology"/>
<dbReference type="InterPro" id="IPR050129">
    <property type="entry name" value="Zn_alcohol_dh"/>
</dbReference>
<evidence type="ECO:0000256" key="2">
    <source>
        <dbReference type="ARBA" id="ARBA00022723"/>
    </source>
</evidence>
<dbReference type="InterPro" id="IPR013149">
    <property type="entry name" value="ADH-like_C"/>
</dbReference>
<dbReference type="InterPro" id="IPR002328">
    <property type="entry name" value="ADH_Zn_CS"/>
</dbReference>
<comment type="cofactor">
    <cofactor evidence="1 5">
        <name>Zn(2+)</name>
        <dbReference type="ChEBI" id="CHEBI:29105"/>
    </cofactor>
</comment>
<comment type="caution">
    <text evidence="8">The sequence shown here is derived from an EMBL/GenBank/DDBJ whole genome shotgun (WGS) entry which is preliminary data.</text>
</comment>
<dbReference type="Pfam" id="PF00107">
    <property type="entry name" value="ADH_zinc_N"/>
    <property type="match status" value="1"/>
</dbReference>
<dbReference type="Gene3D" id="3.90.180.10">
    <property type="entry name" value="Medium-chain alcohol dehydrogenases, catalytic domain"/>
    <property type="match status" value="1"/>
</dbReference>
<evidence type="ECO:0000256" key="3">
    <source>
        <dbReference type="ARBA" id="ARBA00022833"/>
    </source>
</evidence>
<gene>
    <name evidence="8" type="ORF">GKO32_13195</name>
</gene>
<organism evidence="8 9">
    <name type="scientific">Amycolatopsis pithecellobii</name>
    <dbReference type="NCBI Taxonomy" id="664692"/>
    <lineage>
        <taxon>Bacteria</taxon>
        <taxon>Bacillati</taxon>
        <taxon>Actinomycetota</taxon>
        <taxon>Actinomycetes</taxon>
        <taxon>Pseudonocardiales</taxon>
        <taxon>Pseudonocardiaceae</taxon>
        <taxon>Amycolatopsis</taxon>
    </lineage>
</organism>
<dbReference type="InterPro" id="IPR011032">
    <property type="entry name" value="GroES-like_sf"/>
</dbReference>
<dbReference type="SUPFAM" id="SSF51735">
    <property type="entry name" value="NAD(P)-binding Rossmann-fold domains"/>
    <property type="match status" value="1"/>
</dbReference>
<evidence type="ECO:0000259" key="7">
    <source>
        <dbReference type="Pfam" id="PF08240"/>
    </source>
</evidence>
<keyword evidence="4" id="KW-0560">Oxidoreductase</keyword>
<accession>A0A6N7Z619</accession>
<dbReference type="GO" id="GO:0008270">
    <property type="term" value="F:zinc ion binding"/>
    <property type="evidence" value="ECO:0007669"/>
    <property type="project" value="InterPro"/>
</dbReference>
<name>A0A6N7Z619_9PSEU</name>
<evidence type="ECO:0000313" key="8">
    <source>
        <dbReference type="EMBL" id="MTD54926.1"/>
    </source>
</evidence>
<feature type="domain" description="Alcohol dehydrogenase-like C-terminal" evidence="6">
    <location>
        <begin position="188"/>
        <end position="310"/>
    </location>
</feature>
<keyword evidence="3 5" id="KW-0862">Zinc</keyword>
<dbReference type="PANTHER" id="PTHR43401">
    <property type="entry name" value="L-THREONINE 3-DEHYDROGENASE"/>
    <property type="match status" value="1"/>
</dbReference>
<evidence type="ECO:0000259" key="6">
    <source>
        <dbReference type="Pfam" id="PF00107"/>
    </source>
</evidence>
<keyword evidence="9" id="KW-1185">Reference proteome</keyword>
<evidence type="ECO:0000256" key="5">
    <source>
        <dbReference type="RuleBase" id="RU361277"/>
    </source>
</evidence>
<sequence length="362" mass="37692">MRAAVFYGRGDVRVEEVPDAKAGSGDLLLRVSAVGICGTDAHEFDSGPHMFPIDHPHPVSGHIGPMIPGHELTGVVEDVGADVEGFELGALVVSGAGISCGKCFWCRRAMTNLCRHYSTVGLNRNGALAQYVAVPASTCVDASRLGITADTAALAQPMSIAVHAMRRGRLAPGESAVILGAGGIGAFLTYAVADRCGSVVVSDLDGERLRIASALGATHVVQAGGDRSVEDVLAAHDIVPSVIYEVSGSAAGFQQALSLAPRGARLVMVGLQPGSREIDARGVSLREVELIGTNAHVCGLDLPEALRLLASREGGWTDVAPVALSLDELVEEGLRPLAERRSTRIKTLIDPWASETRKTSAA</sequence>
<dbReference type="SUPFAM" id="SSF50129">
    <property type="entry name" value="GroES-like"/>
    <property type="match status" value="1"/>
</dbReference>
<dbReference type="EMBL" id="WMBA01000016">
    <property type="protein sequence ID" value="MTD54926.1"/>
    <property type="molecule type" value="Genomic_DNA"/>
</dbReference>
<reference evidence="8 9" key="1">
    <citation type="submission" date="2019-11" db="EMBL/GenBank/DDBJ databases">
        <title>Draft genome of Amycolatopsis RM579.</title>
        <authorList>
            <person name="Duangmal K."/>
            <person name="Mingma R."/>
        </authorList>
    </citation>
    <scope>NUCLEOTIDE SEQUENCE [LARGE SCALE GENOMIC DNA]</scope>
    <source>
        <strain evidence="8 9">RM579</strain>
    </source>
</reference>
<dbReference type="Proteomes" id="UP000440096">
    <property type="component" value="Unassembled WGS sequence"/>
</dbReference>
<protein>
    <submittedName>
        <fullName evidence="8">Alcohol dehydrogenase catalytic domain-containing protein</fullName>
    </submittedName>
</protein>
<dbReference type="OrthoDB" id="3987021at2"/>
<dbReference type="GO" id="GO:0016491">
    <property type="term" value="F:oxidoreductase activity"/>
    <property type="evidence" value="ECO:0007669"/>
    <property type="project" value="UniProtKB-KW"/>
</dbReference>
<keyword evidence="2 5" id="KW-0479">Metal-binding</keyword>
<evidence type="ECO:0000256" key="4">
    <source>
        <dbReference type="ARBA" id="ARBA00023002"/>
    </source>
</evidence>
<dbReference type="PANTHER" id="PTHR43401:SF2">
    <property type="entry name" value="L-THREONINE 3-DEHYDROGENASE"/>
    <property type="match status" value="1"/>
</dbReference>
<dbReference type="AlphaFoldDB" id="A0A6N7Z619"/>
<dbReference type="PROSITE" id="PS00059">
    <property type="entry name" value="ADH_ZINC"/>
    <property type="match status" value="1"/>
</dbReference>
<feature type="domain" description="Alcohol dehydrogenase-like N-terminal" evidence="7">
    <location>
        <begin position="23"/>
        <end position="141"/>
    </location>
</feature>